<keyword evidence="1" id="KW-0732">Signal</keyword>
<dbReference type="Proteomes" id="UP000620874">
    <property type="component" value="Unassembled WGS sequence"/>
</dbReference>
<gene>
    <name evidence="3" type="ORF">H9625_05845</name>
</gene>
<keyword evidence="4" id="KW-1185">Reference proteome</keyword>
<name>A0ABR8Y6Z2_9BACT</name>
<dbReference type="InterPro" id="IPR025665">
    <property type="entry name" value="Beta-barrel_OMP_2"/>
</dbReference>
<evidence type="ECO:0000313" key="4">
    <source>
        <dbReference type="Proteomes" id="UP000620874"/>
    </source>
</evidence>
<feature type="domain" description="Outer membrane protein beta-barrel" evidence="2">
    <location>
        <begin position="50"/>
        <end position="206"/>
    </location>
</feature>
<evidence type="ECO:0000259" key="2">
    <source>
        <dbReference type="Pfam" id="PF13568"/>
    </source>
</evidence>
<evidence type="ECO:0000313" key="3">
    <source>
        <dbReference type="EMBL" id="MBD8039973.1"/>
    </source>
</evidence>
<proteinExistence type="predicted"/>
<comment type="caution">
    <text evidence="3">The sequence shown here is derived from an EMBL/GenBank/DDBJ whole genome shotgun (WGS) entry which is preliminary data.</text>
</comment>
<dbReference type="Pfam" id="PF13568">
    <property type="entry name" value="OMP_b-brl_2"/>
    <property type="match status" value="1"/>
</dbReference>
<organism evidence="3 4">
    <name type="scientific">Phocaeicola intestinalis</name>
    <dbReference type="NCBI Taxonomy" id="2762212"/>
    <lineage>
        <taxon>Bacteria</taxon>
        <taxon>Pseudomonadati</taxon>
        <taxon>Bacteroidota</taxon>
        <taxon>Bacteroidia</taxon>
        <taxon>Bacteroidales</taxon>
        <taxon>Bacteroidaceae</taxon>
        <taxon>Phocaeicola</taxon>
    </lineage>
</organism>
<feature type="chain" id="PRO_5045046993" evidence="1">
    <location>
        <begin position="22"/>
        <end position="226"/>
    </location>
</feature>
<evidence type="ECO:0000256" key="1">
    <source>
        <dbReference type="SAM" id="SignalP"/>
    </source>
</evidence>
<protein>
    <submittedName>
        <fullName evidence="3">PorT family protein</fullName>
    </submittedName>
</protein>
<dbReference type="RefSeq" id="WP_191763406.1">
    <property type="nucleotide sequence ID" value="NZ_JACSPP010000012.1"/>
</dbReference>
<feature type="signal peptide" evidence="1">
    <location>
        <begin position="1"/>
        <end position="21"/>
    </location>
</feature>
<accession>A0ABR8Y6Z2</accession>
<sequence length="226" mass="24655">MRKKLFILAVSAFLALSNVMAQVKIDRGYGNPKTETDGRLVTKRHGSALAIKYGVKAGVNLSNISNDMTFDPGFSMGTGFQIGALMNFHWGQRTASSLPGTGLWGLQPEVLYSYQAIKSDGGDIKLNYIKIPVMLKVYPLSALSIEVGPEFSYLLSSSPDFLKLSDANVKVGDCKGFNWGIGVGAAYEFDFGFMVGARYSIGLTDLGENLKWKNNNNIQVTVGWLF</sequence>
<dbReference type="EMBL" id="JACSPP010000012">
    <property type="protein sequence ID" value="MBD8039973.1"/>
    <property type="molecule type" value="Genomic_DNA"/>
</dbReference>
<reference evidence="3 4" key="1">
    <citation type="submission" date="2020-08" db="EMBL/GenBank/DDBJ databases">
        <title>A Genomic Blueprint of the Chicken Gut Microbiome.</title>
        <authorList>
            <person name="Gilroy R."/>
            <person name="Ravi A."/>
            <person name="Getino M."/>
            <person name="Pursley I."/>
            <person name="Horton D.L."/>
            <person name="Alikhan N.-F."/>
            <person name="Baker D."/>
            <person name="Gharbi K."/>
            <person name="Hall N."/>
            <person name="Watson M."/>
            <person name="Adriaenssens E.M."/>
            <person name="Foster-Nyarko E."/>
            <person name="Jarju S."/>
            <person name="Secka A."/>
            <person name="Antonio M."/>
            <person name="Oren A."/>
            <person name="Chaudhuri R."/>
            <person name="La Ragione R.M."/>
            <person name="Hildebrand F."/>
            <person name="Pallen M.J."/>
        </authorList>
    </citation>
    <scope>NUCLEOTIDE SEQUENCE [LARGE SCALE GENOMIC DNA]</scope>
    <source>
        <strain evidence="3 4">Sa1CVN1</strain>
    </source>
</reference>